<feature type="compositionally biased region" description="Polar residues" evidence="1">
    <location>
        <begin position="292"/>
        <end position="303"/>
    </location>
</feature>
<evidence type="ECO:0000256" key="2">
    <source>
        <dbReference type="SAM" id="Phobius"/>
    </source>
</evidence>
<keyword evidence="2" id="KW-0812">Transmembrane</keyword>
<dbReference type="NCBIfam" id="TIGR01571">
    <property type="entry name" value="A_thal_Cys_rich"/>
    <property type="match status" value="1"/>
</dbReference>
<dbReference type="Proteomes" id="UP000734854">
    <property type="component" value="Unassembled WGS sequence"/>
</dbReference>
<dbReference type="InterPro" id="IPR006461">
    <property type="entry name" value="PLAC_motif_containing"/>
</dbReference>
<feature type="transmembrane region" description="Helical" evidence="2">
    <location>
        <begin position="144"/>
        <end position="166"/>
    </location>
</feature>
<comment type="caution">
    <text evidence="3">The sequence shown here is derived from an EMBL/GenBank/DDBJ whole genome shotgun (WGS) entry which is preliminary data.</text>
</comment>
<accession>A0A8J5LHC8</accession>
<evidence type="ECO:0000256" key="1">
    <source>
        <dbReference type="SAM" id="MobiDB-lite"/>
    </source>
</evidence>
<keyword evidence="4" id="KW-1185">Reference proteome</keyword>
<evidence type="ECO:0000313" key="4">
    <source>
        <dbReference type="Proteomes" id="UP000734854"/>
    </source>
</evidence>
<evidence type="ECO:0000313" key="3">
    <source>
        <dbReference type="EMBL" id="KAG6515282.1"/>
    </source>
</evidence>
<dbReference type="EMBL" id="JACMSC010000007">
    <property type="protein sequence ID" value="KAG6515282.1"/>
    <property type="molecule type" value="Genomic_DNA"/>
</dbReference>
<sequence length="314" mass="34751">MGSVGVLTAAADQKLAVAETEEEEVEQGREIHAVLDFDMLCATVALQTQGFSAGRTRWKESAAEEAEEEGLKFGGVQRMWEGDVMDCFDDRRIAIEAACFPCYRFGKNMQRANLGSLFLQAAVHCIFILAALVNFIAFGITNQYIYVFMGIASSISAGLYLSYFRIKIKRQFNIRFEVKSFTILPLMRVGCIDSPPTIRFFICCISRINVDFLFVQGSDSLDDCVNHLICPCCTLSQESRTLEMNNVQNGVWHGRGDTICLVSSGEGSNAFPGISKPPLHCSMERVSAGSQHSWNTDTTQSEQLVPPDQFGQNG</sequence>
<protein>
    <submittedName>
        <fullName evidence="3">Uncharacterized protein</fullName>
    </submittedName>
</protein>
<feature type="region of interest" description="Disordered" evidence="1">
    <location>
        <begin position="292"/>
        <end position="314"/>
    </location>
</feature>
<dbReference type="AlphaFoldDB" id="A0A8J5LHC8"/>
<reference evidence="3 4" key="1">
    <citation type="submission" date="2020-08" db="EMBL/GenBank/DDBJ databases">
        <title>Plant Genome Project.</title>
        <authorList>
            <person name="Zhang R.-G."/>
        </authorList>
    </citation>
    <scope>NUCLEOTIDE SEQUENCE [LARGE SCALE GENOMIC DNA]</scope>
    <source>
        <tissue evidence="3">Rhizome</tissue>
    </source>
</reference>
<gene>
    <name evidence="3" type="ORF">ZIOFF_025674</name>
</gene>
<proteinExistence type="predicted"/>
<organism evidence="3 4">
    <name type="scientific">Zingiber officinale</name>
    <name type="common">Ginger</name>
    <name type="synonym">Amomum zingiber</name>
    <dbReference type="NCBI Taxonomy" id="94328"/>
    <lineage>
        <taxon>Eukaryota</taxon>
        <taxon>Viridiplantae</taxon>
        <taxon>Streptophyta</taxon>
        <taxon>Embryophyta</taxon>
        <taxon>Tracheophyta</taxon>
        <taxon>Spermatophyta</taxon>
        <taxon>Magnoliopsida</taxon>
        <taxon>Liliopsida</taxon>
        <taxon>Zingiberales</taxon>
        <taxon>Zingiberaceae</taxon>
        <taxon>Zingiber</taxon>
    </lineage>
</organism>
<dbReference type="Pfam" id="PF04749">
    <property type="entry name" value="PLAC8"/>
    <property type="match status" value="1"/>
</dbReference>
<name>A0A8J5LHC8_ZINOF</name>
<dbReference type="PANTHER" id="PTHR15907">
    <property type="entry name" value="DUF614 FAMILY PROTEIN-RELATED"/>
    <property type="match status" value="1"/>
</dbReference>
<feature type="transmembrane region" description="Helical" evidence="2">
    <location>
        <begin position="117"/>
        <end position="138"/>
    </location>
</feature>
<keyword evidence="2" id="KW-0472">Membrane</keyword>
<keyword evidence="2" id="KW-1133">Transmembrane helix</keyword>